<reference evidence="3" key="1">
    <citation type="journal article" date="2019" name="Int. J. Syst. Evol. Microbiol.">
        <title>The Global Catalogue of Microorganisms (GCM) 10K type strain sequencing project: providing services to taxonomists for standard genome sequencing and annotation.</title>
        <authorList>
            <consortium name="The Broad Institute Genomics Platform"/>
            <consortium name="The Broad Institute Genome Sequencing Center for Infectious Disease"/>
            <person name="Wu L."/>
            <person name="Ma J."/>
        </authorList>
    </citation>
    <scope>NUCLEOTIDE SEQUENCE [LARGE SCALE GENOMIC DNA]</scope>
    <source>
        <strain evidence="3">JCM 4376</strain>
    </source>
</reference>
<accession>A0ABQ2W912</accession>
<keyword evidence="3" id="KW-1185">Reference proteome</keyword>
<gene>
    <name evidence="2" type="ORF">GCM10015535_68470</name>
</gene>
<dbReference type="EMBL" id="BMTF01000048">
    <property type="protein sequence ID" value="GGV97306.1"/>
    <property type="molecule type" value="Genomic_DNA"/>
</dbReference>
<proteinExistence type="predicted"/>
<sequence length="169" mass="17499">MNAFAQEIVRSAAVAGLTVAAMGGTGAAQASTSAPSGDVSVQEACPDNGQIGYGRVCTTLSSGRLFHDKTQASGPVNVKTWYEKSSGGTITAKLGFNYAGTTTGVRRSVRHRARPRVPRGTAIGLRTATPHHRAAASDRTGSIPDAFGHLLSFRPSPAPRLMRGGVLPL</sequence>
<keyword evidence="1" id="KW-0732">Signal</keyword>
<feature type="signal peptide" evidence="1">
    <location>
        <begin position="1"/>
        <end position="30"/>
    </location>
</feature>
<evidence type="ECO:0000313" key="2">
    <source>
        <dbReference type="EMBL" id="GGV97306.1"/>
    </source>
</evidence>
<comment type="caution">
    <text evidence="2">The sequence shown here is derived from an EMBL/GenBank/DDBJ whole genome shotgun (WGS) entry which is preliminary data.</text>
</comment>
<evidence type="ECO:0000256" key="1">
    <source>
        <dbReference type="SAM" id="SignalP"/>
    </source>
</evidence>
<dbReference type="Proteomes" id="UP000660675">
    <property type="component" value="Unassembled WGS sequence"/>
</dbReference>
<protein>
    <submittedName>
        <fullName evidence="2">Uncharacterized protein</fullName>
    </submittedName>
</protein>
<organism evidence="2 3">
    <name type="scientific">Streptomyces gelaticus</name>
    <dbReference type="NCBI Taxonomy" id="285446"/>
    <lineage>
        <taxon>Bacteria</taxon>
        <taxon>Bacillati</taxon>
        <taxon>Actinomycetota</taxon>
        <taxon>Actinomycetes</taxon>
        <taxon>Kitasatosporales</taxon>
        <taxon>Streptomycetaceae</taxon>
        <taxon>Streptomyces</taxon>
    </lineage>
</organism>
<evidence type="ECO:0000313" key="3">
    <source>
        <dbReference type="Proteomes" id="UP000660675"/>
    </source>
</evidence>
<name>A0ABQ2W912_9ACTN</name>
<feature type="chain" id="PRO_5046697466" evidence="1">
    <location>
        <begin position="31"/>
        <end position="169"/>
    </location>
</feature>